<gene>
    <name evidence="1" type="ORF">BDV27DRAFT_139973</name>
</gene>
<protein>
    <submittedName>
        <fullName evidence="1">Uncharacterized protein</fullName>
    </submittedName>
</protein>
<proteinExistence type="predicted"/>
<evidence type="ECO:0000313" key="2">
    <source>
        <dbReference type="Proteomes" id="UP000326268"/>
    </source>
</evidence>
<dbReference type="GeneID" id="43654009"/>
<dbReference type="AlphaFoldDB" id="A0A5N6ZHF6"/>
<evidence type="ECO:0000313" key="1">
    <source>
        <dbReference type="EMBL" id="KAE8357082.1"/>
    </source>
</evidence>
<accession>A0A5N6ZHF6</accession>
<dbReference type="RefSeq" id="XP_031920163.1">
    <property type="nucleotide sequence ID" value="XM_032069563.1"/>
</dbReference>
<organism evidence="1 2">
    <name type="scientific">Aspergillus caelatus</name>
    <dbReference type="NCBI Taxonomy" id="61420"/>
    <lineage>
        <taxon>Eukaryota</taxon>
        <taxon>Fungi</taxon>
        <taxon>Dikarya</taxon>
        <taxon>Ascomycota</taxon>
        <taxon>Pezizomycotina</taxon>
        <taxon>Eurotiomycetes</taxon>
        <taxon>Eurotiomycetidae</taxon>
        <taxon>Eurotiales</taxon>
        <taxon>Aspergillaceae</taxon>
        <taxon>Aspergillus</taxon>
        <taxon>Aspergillus subgen. Circumdati</taxon>
    </lineage>
</organism>
<dbReference type="EMBL" id="ML738187">
    <property type="protein sequence ID" value="KAE8357082.1"/>
    <property type="molecule type" value="Genomic_DNA"/>
</dbReference>
<dbReference type="Proteomes" id="UP000326268">
    <property type="component" value="Unassembled WGS sequence"/>
</dbReference>
<name>A0A5N6ZHF6_9EURO</name>
<keyword evidence="2" id="KW-1185">Reference proteome</keyword>
<sequence length="85" mass="10139">MGRGAIGKLLHADHHLEHHCTTYKSTLFLPYSINFLLCLKARVRGLKLLFSFSFFLFFFWRRGGKQLCYHILFSAFIHARDFGWW</sequence>
<reference evidence="1 2" key="1">
    <citation type="submission" date="2019-04" db="EMBL/GenBank/DDBJ databases">
        <title>Friends and foes A comparative genomics studyof 23 Aspergillus species from section Flavi.</title>
        <authorList>
            <consortium name="DOE Joint Genome Institute"/>
            <person name="Kjaerbolling I."/>
            <person name="Vesth T."/>
            <person name="Frisvad J.C."/>
            <person name="Nybo J.L."/>
            <person name="Theobald S."/>
            <person name="Kildgaard S."/>
            <person name="Isbrandt T."/>
            <person name="Kuo A."/>
            <person name="Sato A."/>
            <person name="Lyhne E.K."/>
            <person name="Kogle M.E."/>
            <person name="Wiebenga A."/>
            <person name="Kun R.S."/>
            <person name="Lubbers R.J."/>
            <person name="Makela M.R."/>
            <person name="Barry K."/>
            <person name="Chovatia M."/>
            <person name="Clum A."/>
            <person name="Daum C."/>
            <person name="Haridas S."/>
            <person name="He G."/>
            <person name="LaButti K."/>
            <person name="Lipzen A."/>
            <person name="Mondo S."/>
            <person name="Riley R."/>
            <person name="Salamov A."/>
            <person name="Simmons B.A."/>
            <person name="Magnuson J.K."/>
            <person name="Henrissat B."/>
            <person name="Mortensen U.H."/>
            <person name="Larsen T.O."/>
            <person name="Devries R.P."/>
            <person name="Grigoriev I.V."/>
            <person name="Machida M."/>
            <person name="Baker S.E."/>
            <person name="Andersen M.R."/>
        </authorList>
    </citation>
    <scope>NUCLEOTIDE SEQUENCE [LARGE SCALE GENOMIC DNA]</scope>
    <source>
        <strain evidence="1 2">CBS 763.97</strain>
    </source>
</reference>